<proteinExistence type="predicted"/>
<dbReference type="Proteomes" id="UP000515377">
    <property type="component" value="Chromosome"/>
</dbReference>
<evidence type="ECO:0000313" key="2">
    <source>
        <dbReference type="Proteomes" id="UP000515377"/>
    </source>
</evidence>
<gene>
    <name evidence="1" type="ORF">H3V42_26815</name>
</gene>
<dbReference type="EMBL" id="CP060122">
    <property type="protein sequence ID" value="QNG45369.1"/>
    <property type="molecule type" value="Genomic_DNA"/>
</dbReference>
<organism evidence="1 2">
    <name type="scientific">Sphingobium yanoikuyae</name>
    <name type="common">Sphingomonas yanoikuyae</name>
    <dbReference type="NCBI Taxonomy" id="13690"/>
    <lineage>
        <taxon>Bacteria</taxon>
        <taxon>Pseudomonadati</taxon>
        <taxon>Pseudomonadota</taxon>
        <taxon>Alphaproteobacteria</taxon>
        <taxon>Sphingomonadales</taxon>
        <taxon>Sphingomonadaceae</taxon>
        <taxon>Sphingobium</taxon>
    </lineage>
</organism>
<evidence type="ECO:0008006" key="3">
    <source>
        <dbReference type="Google" id="ProtNLM"/>
    </source>
</evidence>
<protein>
    <recommendedName>
        <fullName evidence="3">Transposase</fullName>
    </recommendedName>
</protein>
<name>A0A9X7YCE7_SPHYA</name>
<sequence length="71" mass="7500">MGTVTTIGLDLAKNVFQVHGVDACQWCSGIAPAIDARSFAEVLRENAVLLDRNRSLGLITFLGASAHRSGS</sequence>
<dbReference type="AlphaFoldDB" id="A0A9X7YCE7"/>
<accession>A0A9X7YCE7</accession>
<evidence type="ECO:0000313" key="1">
    <source>
        <dbReference type="EMBL" id="QNG45369.1"/>
    </source>
</evidence>
<reference evidence="1 2" key="1">
    <citation type="submission" date="2020-07" db="EMBL/GenBank/DDBJ databases">
        <title>Whole genome sequence of Sphingobium yanoikuyae A3.</title>
        <authorList>
            <person name="Han S.-S."/>
        </authorList>
    </citation>
    <scope>NUCLEOTIDE SEQUENCE [LARGE SCALE GENOMIC DNA]</scope>
    <source>
        <strain evidence="1 2">A3</strain>
    </source>
</reference>